<keyword evidence="2" id="KW-0472">Membrane</keyword>
<keyword evidence="2" id="KW-1133">Transmembrane helix</keyword>
<keyword evidence="2" id="KW-0812">Transmembrane</keyword>
<feature type="region of interest" description="Disordered" evidence="1">
    <location>
        <begin position="75"/>
        <end position="124"/>
    </location>
</feature>
<protein>
    <recommendedName>
        <fullName evidence="3">DUF8017 domain-containing protein</fullName>
    </recommendedName>
</protein>
<keyword evidence="5" id="KW-1185">Reference proteome</keyword>
<proteinExistence type="predicted"/>
<feature type="domain" description="DUF8017" evidence="3">
    <location>
        <begin position="116"/>
        <end position="307"/>
    </location>
</feature>
<name>A0ABQ2Y9X8_9ACTN</name>
<feature type="region of interest" description="Disordered" evidence="1">
    <location>
        <begin position="1"/>
        <end position="49"/>
    </location>
</feature>
<evidence type="ECO:0000256" key="1">
    <source>
        <dbReference type="SAM" id="MobiDB-lite"/>
    </source>
</evidence>
<comment type="caution">
    <text evidence="4">The sequence shown here is derived from an EMBL/GenBank/DDBJ whole genome shotgun (WGS) entry which is preliminary data.</text>
</comment>
<dbReference type="InterPro" id="IPR058330">
    <property type="entry name" value="DUF8017"/>
</dbReference>
<reference evidence="5" key="1">
    <citation type="journal article" date="2019" name="Int. J. Syst. Evol. Microbiol.">
        <title>The Global Catalogue of Microorganisms (GCM) 10K type strain sequencing project: providing services to taxonomists for standard genome sequencing and annotation.</title>
        <authorList>
            <consortium name="The Broad Institute Genomics Platform"/>
            <consortium name="The Broad Institute Genome Sequencing Center for Infectious Disease"/>
            <person name="Wu L."/>
            <person name="Ma J."/>
        </authorList>
    </citation>
    <scope>NUCLEOTIDE SEQUENCE [LARGE SCALE GENOMIC DNA]</scope>
    <source>
        <strain evidence="5">JCM 4586</strain>
    </source>
</reference>
<accession>A0ABQ2Y9X8</accession>
<evidence type="ECO:0000313" key="5">
    <source>
        <dbReference type="Proteomes" id="UP000659223"/>
    </source>
</evidence>
<feature type="compositionally biased region" description="Low complexity" evidence="1">
    <location>
        <begin position="239"/>
        <end position="252"/>
    </location>
</feature>
<feature type="region of interest" description="Disordered" evidence="1">
    <location>
        <begin position="225"/>
        <end position="260"/>
    </location>
</feature>
<evidence type="ECO:0000313" key="4">
    <source>
        <dbReference type="EMBL" id="GGX72803.1"/>
    </source>
</evidence>
<organism evidence="4 5">
    <name type="scientific">Streptomyces hiroshimensis</name>
    <dbReference type="NCBI Taxonomy" id="66424"/>
    <lineage>
        <taxon>Bacteria</taxon>
        <taxon>Bacillati</taxon>
        <taxon>Actinomycetota</taxon>
        <taxon>Actinomycetes</taxon>
        <taxon>Kitasatosporales</taxon>
        <taxon>Streptomycetaceae</taxon>
        <taxon>Streptomyces</taxon>
    </lineage>
</organism>
<feature type="transmembrane region" description="Helical" evidence="2">
    <location>
        <begin position="52"/>
        <end position="74"/>
    </location>
</feature>
<evidence type="ECO:0000256" key="2">
    <source>
        <dbReference type="SAM" id="Phobius"/>
    </source>
</evidence>
<evidence type="ECO:0000259" key="3">
    <source>
        <dbReference type="Pfam" id="PF26056"/>
    </source>
</evidence>
<dbReference type="Pfam" id="PF26056">
    <property type="entry name" value="DUF8017"/>
    <property type="match status" value="1"/>
</dbReference>
<feature type="region of interest" description="Disordered" evidence="1">
    <location>
        <begin position="177"/>
        <end position="206"/>
    </location>
</feature>
<feature type="compositionally biased region" description="Polar residues" evidence="1">
    <location>
        <begin position="1"/>
        <end position="35"/>
    </location>
</feature>
<feature type="compositionally biased region" description="Basic and acidic residues" evidence="1">
    <location>
        <begin position="107"/>
        <end position="116"/>
    </location>
</feature>
<gene>
    <name evidence="4" type="ORF">GCM10010324_17780</name>
</gene>
<dbReference type="EMBL" id="BMUT01000002">
    <property type="protein sequence ID" value="GGX72803.1"/>
    <property type="molecule type" value="Genomic_DNA"/>
</dbReference>
<sequence length="311" mass="32683">MWQGQQPPGNEQDPQGRQVNPYQQTAPYGQAQWSAGSGEAPRPPEGGRKKTAVIAVTAAAAVVVAAGVTGFLVLGGGKDAKAKDPQPATGSSAPAKGADPTAAESDDNPRAGHDPKPVVPGWKTLVNPKRGIAFDVPPEWDRKESDWVTFVTEDSDDKPLVAITGPAVLNEQWCRADADGDGKEDDVSLASVGSRNEGSTPDAGEAARTNAGLWVYGRYAQPDKKKVETGPAEPYTTKSGLTGSVATSGSSGVRKKNKCDSDGKATAFVFKNAKNELVSWTFYGAKGVKDEVPDETVRKILSTVRLTEPPK</sequence>
<dbReference type="Proteomes" id="UP000659223">
    <property type="component" value="Unassembled WGS sequence"/>
</dbReference>